<evidence type="ECO:0000313" key="5">
    <source>
        <dbReference type="Proteomes" id="UP001198962"/>
    </source>
</evidence>
<dbReference type="InterPro" id="IPR011009">
    <property type="entry name" value="Kinase-like_dom_sf"/>
</dbReference>
<dbReference type="EMBL" id="JAJEPU010000054">
    <property type="protein sequence ID" value="MCC2165808.1"/>
    <property type="molecule type" value="Genomic_DNA"/>
</dbReference>
<keyword evidence="5" id="KW-1185">Reference proteome</keyword>
<dbReference type="GO" id="GO:0004674">
    <property type="term" value="F:protein serine/threonine kinase activity"/>
    <property type="evidence" value="ECO:0007669"/>
    <property type="project" value="TreeGrafter"/>
</dbReference>
<dbReference type="Proteomes" id="UP001198962">
    <property type="component" value="Unassembled WGS sequence"/>
</dbReference>
<feature type="binding site" evidence="1">
    <location>
        <position position="78"/>
    </location>
    <ligand>
        <name>ATP</name>
        <dbReference type="ChEBI" id="CHEBI:30616"/>
    </ligand>
</feature>
<feature type="transmembrane region" description="Helical" evidence="2">
    <location>
        <begin position="420"/>
        <end position="440"/>
    </location>
</feature>
<comment type="caution">
    <text evidence="4">The sequence shown here is derived from an EMBL/GenBank/DDBJ whole genome shotgun (WGS) entry which is preliminary data.</text>
</comment>
<protein>
    <submittedName>
        <fullName evidence="4">Protein kinase</fullName>
    </submittedName>
</protein>
<dbReference type="Gene3D" id="3.30.200.20">
    <property type="entry name" value="Phosphorylase Kinase, domain 1"/>
    <property type="match status" value="1"/>
</dbReference>
<feature type="domain" description="Protein kinase" evidence="3">
    <location>
        <begin position="49"/>
        <end position="312"/>
    </location>
</feature>
<name>A0AAE3AQC2_9FIRM</name>
<keyword evidence="1" id="KW-0067">ATP-binding</keyword>
<dbReference type="InterPro" id="IPR000719">
    <property type="entry name" value="Prot_kinase_dom"/>
</dbReference>
<keyword evidence="2" id="KW-0812">Transmembrane</keyword>
<dbReference type="PROSITE" id="PS50011">
    <property type="entry name" value="PROTEIN_KINASE_DOM"/>
    <property type="match status" value="1"/>
</dbReference>
<evidence type="ECO:0000259" key="3">
    <source>
        <dbReference type="PROSITE" id="PS50011"/>
    </source>
</evidence>
<dbReference type="InterPro" id="IPR017441">
    <property type="entry name" value="Protein_kinase_ATP_BS"/>
</dbReference>
<gene>
    <name evidence="4" type="ORF">LKD32_13170</name>
</gene>
<dbReference type="PANTHER" id="PTHR44167">
    <property type="entry name" value="OVARIAN-SPECIFIC SERINE/THREONINE-PROTEIN KINASE LOK-RELATED"/>
    <property type="match status" value="1"/>
</dbReference>
<dbReference type="AlphaFoldDB" id="A0AAE3AQC2"/>
<evidence type="ECO:0000256" key="1">
    <source>
        <dbReference type="PROSITE-ProRule" id="PRU10141"/>
    </source>
</evidence>
<keyword evidence="4" id="KW-0808">Transferase</keyword>
<dbReference type="SUPFAM" id="SSF56112">
    <property type="entry name" value="Protein kinase-like (PK-like)"/>
    <property type="match status" value="1"/>
</dbReference>
<dbReference type="PROSITE" id="PS00107">
    <property type="entry name" value="PROTEIN_KINASE_ATP"/>
    <property type="match status" value="1"/>
</dbReference>
<sequence>MSIRKCKNGHYYDDSRYSKCPHCSAYSLDTFERFVEKRLKSYEPIDGEWKFDSLLGRGSYGAVYKIINTKNNEEAALKVIIVENNSSKSESESILDTTIELCINENEDRIRRIKNEIEYLYKISACKYFVHIYKNYEFYWDQGIDFMIQMELLTPVTDYFSQIKKTEKKLLLLGMDICKALIFLESKNIIHNDVNPNNMYHSNDGIYKLGDLGMTSSSADLAPGGTIPYLSPETLFSGSISSQTDIYSLGASLYILSGGDKSDLINRTASTILVKPPIIGEQFFEVILEACEWDKSKRIKNASVLLEKLEHLGDDKINNVEVLKQHDINQNKIKNRLKKKKKSVLYRLINWFLFTCLLALIPITIFLLFRECLNPTFPYENKKITETLYFGLTLSITTIKDLASSTLWRTFLDSQGYGKIIFSCSLFLSLATLILTAIFFGIMTANDMGILVDDVVNITILWKITEALAGINVIVGIVVQILLAGDDN</sequence>
<dbReference type="GO" id="GO:0005524">
    <property type="term" value="F:ATP binding"/>
    <property type="evidence" value="ECO:0007669"/>
    <property type="project" value="UniProtKB-UniRule"/>
</dbReference>
<feature type="transmembrane region" description="Helical" evidence="2">
    <location>
        <begin position="344"/>
        <end position="369"/>
    </location>
</feature>
<feature type="transmembrane region" description="Helical" evidence="2">
    <location>
        <begin position="460"/>
        <end position="483"/>
    </location>
</feature>
<dbReference type="GO" id="GO:0005737">
    <property type="term" value="C:cytoplasm"/>
    <property type="evidence" value="ECO:0007669"/>
    <property type="project" value="TreeGrafter"/>
</dbReference>
<dbReference type="Pfam" id="PF00069">
    <property type="entry name" value="Pkinase"/>
    <property type="match status" value="1"/>
</dbReference>
<accession>A0AAE3AQC2</accession>
<keyword evidence="4" id="KW-0418">Kinase</keyword>
<evidence type="ECO:0000256" key="2">
    <source>
        <dbReference type="SAM" id="Phobius"/>
    </source>
</evidence>
<keyword evidence="2" id="KW-1133">Transmembrane helix</keyword>
<dbReference type="RefSeq" id="WP_308452015.1">
    <property type="nucleotide sequence ID" value="NZ_JAJEPU010000054.1"/>
</dbReference>
<proteinExistence type="predicted"/>
<keyword evidence="2" id="KW-0472">Membrane</keyword>
<organism evidence="4 5">
    <name type="scientific">Brotaphodocola catenula</name>
    <dbReference type="NCBI Taxonomy" id="2885361"/>
    <lineage>
        <taxon>Bacteria</taxon>
        <taxon>Bacillati</taxon>
        <taxon>Bacillota</taxon>
        <taxon>Clostridia</taxon>
        <taxon>Lachnospirales</taxon>
        <taxon>Lachnospiraceae</taxon>
        <taxon>Brotaphodocola</taxon>
    </lineage>
</organism>
<reference evidence="4" key="1">
    <citation type="submission" date="2021-10" db="EMBL/GenBank/DDBJ databases">
        <title>Anaerobic single-cell dispensing facilitates the cultivation of human gut bacteria.</title>
        <authorList>
            <person name="Afrizal A."/>
        </authorList>
    </citation>
    <scope>NUCLEOTIDE SEQUENCE</scope>
    <source>
        <strain evidence="4">CLA-AA-H274</strain>
    </source>
</reference>
<evidence type="ECO:0000313" key="4">
    <source>
        <dbReference type="EMBL" id="MCC2165808.1"/>
    </source>
</evidence>
<dbReference type="Gene3D" id="1.10.510.10">
    <property type="entry name" value="Transferase(Phosphotransferase) domain 1"/>
    <property type="match status" value="1"/>
</dbReference>
<keyword evidence="1" id="KW-0547">Nucleotide-binding</keyword>
<dbReference type="PANTHER" id="PTHR44167:SF24">
    <property type="entry name" value="SERINE_THREONINE-PROTEIN KINASE CHK2"/>
    <property type="match status" value="1"/>
</dbReference>